<dbReference type="STRING" id="53326.A0A016SNR9"/>
<dbReference type="Pfam" id="PF00026">
    <property type="entry name" value="Asp"/>
    <property type="match status" value="1"/>
</dbReference>
<dbReference type="FunFam" id="2.40.70.10:FF:000008">
    <property type="entry name" value="Cathepsin D"/>
    <property type="match status" value="1"/>
</dbReference>
<evidence type="ECO:0000256" key="4">
    <source>
        <dbReference type="ARBA" id="ARBA00022670"/>
    </source>
</evidence>
<evidence type="ECO:0000256" key="12">
    <source>
        <dbReference type="PIRSR" id="PIRSR601461-2"/>
    </source>
</evidence>
<dbReference type="FunFam" id="2.40.70.10:FF:000058">
    <property type="entry name" value="ASpartyl Protease"/>
    <property type="match status" value="1"/>
</dbReference>
<evidence type="ECO:0000256" key="6">
    <source>
        <dbReference type="ARBA" id="ARBA00022750"/>
    </source>
</evidence>
<evidence type="ECO:0000256" key="10">
    <source>
        <dbReference type="ARBA" id="ARBA00023180"/>
    </source>
</evidence>
<dbReference type="GO" id="GO:0006508">
    <property type="term" value="P:proteolysis"/>
    <property type="evidence" value="ECO:0007669"/>
    <property type="project" value="UniProtKB-KW"/>
</dbReference>
<dbReference type="Proteomes" id="UP000024635">
    <property type="component" value="Unassembled WGS sequence"/>
</dbReference>
<dbReference type="PANTHER" id="PTHR47966">
    <property type="entry name" value="BETA-SITE APP-CLEAVING ENZYME, ISOFORM A-RELATED"/>
    <property type="match status" value="1"/>
</dbReference>
<dbReference type="Gene3D" id="2.40.70.10">
    <property type="entry name" value="Acid Proteases"/>
    <property type="match status" value="2"/>
</dbReference>
<comment type="subcellular location">
    <subcellularLocation>
        <location evidence="1">Secreted</location>
    </subcellularLocation>
</comment>
<keyword evidence="7" id="KW-0378">Hydrolase</keyword>
<evidence type="ECO:0000256" key="2">
    <source>
        <dbReference type="ARBA" id="ARBA00007447"/>
    </source>
</evidence>
<feature type="domain" description="Peptidase A1" evidence="13">
    <location>
        <begin position="105"/>
        <end position="421"/>
    </location>
</feature>
<evidence type="ECO:0000313" key="14">
    <source>
        <dbReference type="EMBL" id="EYB92348.1"/>
    </source>
</evidence>
<evidence type="ECO:0000256" key="8">
    <source>
        <dbReference type="ARBA" id="ARBA00023145"/>
    </source>
</evidence>
<evidence type="ECO:0000259" key="13">
    <source>
        <dbReference type="PROSITE" id="PS51767"/>
    </source>
</evidence>
<dbReference type="OrthoDB" id="5790032at2759"/>
<reference evidence="15" key="1">
    <citation type="journal article" date="2015" name="Nat. Genet.">
        <title>The genome and transcriptome of the zoonotic hookworm Ancylostoma ceylanicum identify infection-specific gene families.</title>
        <authorList>
            <person name="Schwarz E.M."/>
            <person name="Hu Y."/>
            <person name="Antoshechkin I."/>
            <person name="Miller M.M."/>
            <person name="Sternberg P.W."/>
            <person name="Aroian R.V."/>
        </authorList>
    </citation>
    <scope>NUCLEOTIDE SEQUENCE</scope>
    <source>
        <strain evidence="15">HY135</strain>
    </source>
</reference>
<evidence type="ECO:0000313" key="15">
    <source>
        <dbReference type="Proteomes" id="UP000024635"/>
    </source>
</evidence>
<keyword evidence="6" id="KW-0064">Aspartyl protease</keyword>
<keyword evidence="4" id="KW-0645">Protease</keyword>
<feature type="active site" evidence="11">
    <location>
        <position position="310"/>
    </location>
</feature>
<dbReference type="PROSITE" id="PS51767">
    <property type="entry name" value="PEPTIDASE_A1"/>
    <property type="match status" value="1"/>
</dbReference>
<sequence length="428" mass="47861">MCRNFCCLMPCSAVQFPPRPKKQRLRSDLHQSDMWISLLLATVLSTACAQNMTMKLVGTGSLIAKFMKANRYDDYLRLIDEQERSRSNGRYWTWQSLASWYDEYYLGEVNVGTPAQKFYLSMDTGSSAMWLIDGACTHPICNGYATSGRTKNKFYYGKSTTFEKTSEKFSINYGTGWAGGFIGVDDITYGTYVVKQQFGVANSLGPFFGTAPMDGIFGLGFNEYENLNAPMPTVKHFMDKQQFTVWMNRRVAISKGAVGGYITYGAYDKTNCAAKIYYAPLAVENKWIINIAGFGIGKYTHTADQHAISDTGTTWIGVPNAVLNNILWQTKSSWDASRKLYTIPCSKMYKLPNMVFHIAGVQFTVPSAQYVLDLNLGKGQCVMAIFAVDSAAFGAQFILGQPFIRTFCQTYDIENQRIGISIATPQKT</sequence>
<dbReference type="EMBL" id="JARK01001531">
    <property type="protein sequence ID" value="EYB92348.1"/>
    <property type="molecule type" value="Genomic_DNA"/>
</dbReference>
<evidence type="ECO:0000256" key="9">
    <source>
        <dbReference type="ARBA" id="ARBA00023157"/>
    </source>
</evidence>
<dbReference type="SUPFAM" id="SSF50630">
    <property type="entry name" value="Acid proteases"/>
    <property type="match status" value="1"/>
</dbReference>
<dbReference type="InterPro" id="IPR021109">
    <property type="entry name" value="Peptidase_aspartic_dom_sf"/>
</dbReference>
<evidence type="ECO:0000256" key="7">
    <source>
        <dbReference type="ARBA" id="ARBA00022801"/>
    </source>
</evidence>
<feature type="disulfide bond" evidence="12">
    <location>
        <begin position="345"/>
        <end position="381"/>
    </location>
</feature>
<dbReference type="PRINTS" id="PR00792">
    <property type="entry name" value="PEPSIN"/>
</dbReference>
<dbReference type="InterPro" id="IPR001461">
    <property type="entry name" value="Aspartic_peptidase_A1"/>
</dbReference>
<protein>
    <recommendedName>
        <fullName evidence="13">Peptidase A1 domain-containing protein</fullName>
    </recommendedName>
</protein>
<dbReference type="PANTHER" id="PTHR47966:SF8">
    <property type="entry name" value="ASPARTIC PROTEASE 1-RELATED"/>
    <property type="match status" value="1"/>
</dbReference>
<evidence type="ECO:0000256" key="5">
    <source>
        <dbReference type="ARBA" id="ARBA00022729"/>
    </source>
</evidence>
<feature type="active site" evidence="11">
    <location>
        <position position="123"/>
    </location>
</feature>
<dbReference type="GO" id="GO:0004190">
    <property type="term" value="F:aspartic-type endopeptidase activity"/>
    <property type="evidence" value="ECO:0007669"/>
    <property type="project" value="UniProtKB-KW"/>
</dbReference>
<dbReference type="AlphaFoldDB" id="A0A016SNR9"/>
<evidence type="ECO:0000256" key="1">
    <source>
        <dbReference type="ARBA" id="ARBA00004613"/>
    </source>
</evidence>
<gene>
    <name evidence="14" type="primary">Acey_s0195.g1494</name>
    <name evidence="14" type="ORF">Y032_0195g1494</name>
</gene>
<dbReference type="GO" id="GO:0005576">
    <property type="term" value="C:extracellular region"/>
    <property type="evidence" value="ECO:0007669"/>
    <property type="project" value="UniProtKB-SubCell"/>
</dbReference>
<keyword evidence="8" id="KW-0865">Zymogen</keyword>
<accession>A0A016SNR9</accession>
<organism evidence="14 15">
    <name type="scientific">Ancylostoma ceylanicum</name>
    <dbReference type="NCBI Taxonomy" id="53326"/>
    <lineage>
        <taxon>Eukaryota</taxon>
        <taxon>Metazoa</taxon>
        <taxon>Ecdysozoa</taxon>
        <taxon>Nematoda</taxon>
        <taxon>Chromadorea</taxon>
        <taxon>Rhabditida</taxon>
        <taxon>Rhabditina</taxon>
        <taxon>Rhabditomorpha</taxon>
        <taxon>Strongyloidea</taxon>
        <taxon>Ancylostomatidae</taxon>
        <taxon>Ancylostomatinae</taxon>
        <taxon>Ancylostoma</taxon>
    </lineage>
</organism>
<dbReference type="GO" id="GO:0005764">
    <property type="term" value="C:lysosome"/>
    <property type="evidence" value="ECO:0007669"/>
    <property type="project" value="TreeGrafter"/>
</dbReference>
<name>A0A016SNR9_9BILA</name>
<keyword evidence="15" id="KW-1185">Reference proteome</keyword>
<keyword evidence="3" id="KW-0964">Secreted</keyword>
<dbReference type="InterPro" id="IPR033121">
    <property type="entry name" value="PEPTIDASE_A1"/>
</dbReference>
<dbReference type="CDD" id="cd05471">
    <property type="entry name" value="pepsin_like"/>
    <property type="match status" value="1"/>
</dbReference>
<evidence type="ECO:0000256" key="3">
    <source>
        <dbReference type="ARBA" id="ARBA00022525"/>
    </source>
</evidence>
<keyword evidence="5" id="KW-0732">Signal</keyword>
<proteinExistence type="inferred from homology"/>
<comment type="caution">
    <text evidence="14">The sequence shown here is derived from an EMBL/GenBank/DDBJ whole genome shotgun (WGS) entry which is preliminary data.</text>
</comment>
<keyword evidence="9 12" id="KW-1015">Disulfide bond</keyword>
<dbReference type="InterPro" id="IPR034164">
    <property type="entry name" value="Pepsin-like_dom"/>
</dbReference>
<comment type="similarity">
    <text evidence="2">Belongs to the peptidase A1 family.</text>
</comment>
<evidence type="ECO:0000256" key="11">
    <source>
        <dbReference type="PIRSR" id="PIRSR601461-1"/>
    </source>
</evidence>
<keyword evidence="10" id="KW-0325">Glycoprotein</keyword>